<accession>A0ABT2LY75</accession>
<comment type="caution">
    <text evidence="1">The sequence shown here is derived from an EMBL/GenBank/DDBJ whole genome shotgun (WGS) entry which is preliminary data.</text>
</comment>
<evidence type="ECO:0000313" key="1">
    <source>
        <dbReference type="EMBL" id="MCT7397818.1"/>
    </source>
</evidence>
<proteinExistence type="predicted"/>
<dbReference type="EMBL" id="JAODBU010000002">
    <property type="protein sequence ID" value="MCT7397818.1"/>
    <property type="molecule type" value="Genomic_DNA"/>
</dbReference>
<reference evidence="1" key="1">
    <citation type="submission" date="2022-09" db="EMBL/GenBank/DDBJ databases">
        <title>Eubacterium sp. LFL-14 isolated from human feces.</title>
        <authorList>
            <person name="Liu F."/>
        </authorList>
    </citation>
    <scope>NUCLEOTIDE SEQUENCE</scope>
    <source>
        <strain evidence="1">LFL-14</strain>
    </source>
</reference>
<evidence type="ECO:0000313" key="2">
    <source>
        <dbReference type="Proteomes" id="UP001431199"/>
    </source>
</evidence>
<keyword evidence="2" id="KW-1185">Reference proteome</keyword>
<name>A0ABT2LY75_9FIRM</name>
<dbReference type="RefSeq" id="WP_260978254.1">
    <property type="nucleotide sequence ID" value="NZ_JAODBU010000002.1"/>
</dbReference>
<evidence type="ECO:0008006" key="3">
    <source>
        <dbReference type="Google" id="ProtNLM"/>
    </source>
</evidence>
<gene>
    <name evidence="1" type="ORF">N5B56_01785</name>
</gene>
<organism evidence="1 2">
    <name type="scientific">Eubacterium album</name>
    <dbReference type="NCBI Taxonomy" id="2978477"/>
    <lineage>
        <taxon>Bacteria</taxon>
        <taxon>Bacillati</taxon>
        <taxon>Bacillota</taxon>
        <taxon>Clostridia</taxon>
        <taxon>Eubacteriales</taxon>
        <taxon>Eubacteriaceae</taxon>
        <taxon>Eubacterium</taxon>
    </lineage>
</organism>
<dbReference type="Proteomes" id="UP001431199">
    <property type="component" value="Unassembled WGS sequence"/>
</dbReference>
<sequence>MVQENKPKKVTRDEYFEIVKNSGRVPAKDEYEIIPLDLSRFSLEKITKKIVNANFTNVIDENRETITLFSHMSLKREMEFAKRCNFRNVIMEAYLGYAYSDEQLAFLTYCEEDTILYLFTDKDKYERNRDKTIKEMEE</sequence>
<protein>
    <recommendedName>
        <fullName evidence="3">Phage protein</fullName>
    </recommendedName>
</protein>